<evidence type="ECO:0000256" key="4">
    <source>
        <dbReference type="ARBA" id="ARBA00023136"/>
    </source>
</evidence>
<feature type="transmembrane region" description="Helical" evidence="5">
    <location>
        <begin position="47"/>
        <end position="68"/>
    </location>
</feature>
<keyword evidence="8" id="KW-1185">Reference proteome</keyword>
<dbReference type="Proteomes" id="UP001497497">
    <property type="component" value="Unassembled WGS sequence"/>
</dbReference>
<evidence type="ECO:0000259" key="6">
    <source>
        <dbReference type="PROSITE" id="PS50262"/>
    </source>
</evidence>
<gene>
    <name evidence="7" type="ORF">GSLYS_00004514001</name>
</gene>
<sequence>LSDEARRLIIIINLVILSSTLGVFGIIANIINIIIFYKQGLHTPVNIGFMGLAFSDLFGLVTLEWYCLCFNPLFVGSDVNIVPSEVQHLTAGFPHAYFARTTAWITVYLTAERCLCIVAPLKVNRILTPARAAVTICCIYFILLLPLVPEYSTVHLSWRTDPETNVTLLGIVLTNHLSGVDGLSFLLYAIIMVASFPLVVLLTAILIFKLRQKTKWRQTSAPANSRSENVSKRDSNVIRTVVVIACLLIACYTPSFLFSTVGFAVPGFSILGRHRNSFLAMATFGFLFDAANSSVTIICYFKMSTKYR</sequence>
<dbReference type="InterPro" id="IPR052954">
    <property type="entry name" value="GPCR-Ligand_Int"/>
</dbReference>
<keyword evidence="3 5" id="KW-1133">Transmembrane helix</keyword>
<feature type="non-terminal residue" evidence="7">
    <location>
        <position position="1"/>
    </location>
</feature>
<reference evidence="7 8" key="1">
    <citation type="submission" date="2024-04" db="EMBL/GenBank/DDBJ databases">
        <authorList>
            <consortium name="Genoscope - CEA"/>
            <person name="William W."/>
        </authorList>
    </citation>
    <scope>NUCLEOTIDE SEQUENCE [LARGE SCALE GENOMIC DNA]</scope>
</reference>
<feature type="transmembrane region" description="Helical" evidence="5">
    <location>
        <begin position="278"/>
        <end position="301"/>
    </location>
</feature>
<dbReference type="Gene3D" id="1.20.1070.10">
    <property type="entry name" value="Rhodopsin 7-helix transmembrane proteins"/>
    <property type="match status" value="1"/>
</dbReference>
<evidence type="ECO:0000256" key="3">
    <source>
        <dbReference type="ARBA" id="ARBA00022989"/>
    </source>
</evidence>
<protein>
    <recommendedName>
        <fullName evidence="6">G-protein coupled receptors family 1 profile domain-containing protein</fullName>
    </recommendedName>
</protein>
<evidence type="ECO:0000313" key="8">
    <source>
        <dbReference type="Proteomes" id="UP001497497"/>
    </source>
</evidence>
<dbReference type="GO" id="GO:0016020">
    <property type="term" value="C:membrane"/>
    <property type="evidence" value="ECO:0007669"/>
    <property type="project" value="UniProtKB-SubCell"/>
</dbReference>
<dbReference type="AlphaFoldDB" id="A0AAV2H9F2"/>
<dbReference type="PANTHER" id="PTHR46641">
    <property type="entry name" value="FMRFAMIDE RECEPTOR-RELATED"/>
    <property type="match status" value="1"/>
</dbReference>
<evidence type="ECO:0000313" key="7">
    <source>
        <dbReference type="EMBL" id="CAL1530381.1"/>
    </source>
</evidence>
<keyword evidence="4 5" id="KW-0472">Membrane</keyword>
<evidence type="ECO:0000256" key="1">
    <source>
        <dbReference type="ARBA" id="ARBA00004370"/>
    </source>
</evidence>
<dbReference type="InterPro" id="IPR017452">
    <property type="entry name" value="GPCR_Rhodpsn_7TM"/>
</dbReference>
<feature type="transmembrane region" description="Helical" evidence="5">
    <location>
        <begin position="236"/>
        <end position="258"/>
    </location>
</feature>
<dbReference type="EMBL" id="CAXITT010000069">
    <property type="protein sequence ID" value="CAL1530381.1"/>
    <property type="molecule type" value="Genomic_DNA"/>
</dbReference>
<dbReference type="Pfam" id="PF00001">
    <property type="entry name" value="7tm_1"/>
    <property type="match status" value="1"/>
</dbReference>
<feature type="transmembrane region" description="Helical" evidence="5">
    <location>
        <begin position="185"/>
        <end position="208"/>
    </location>
</feature>
<dbReference type="PROSITE" id="PS50262">
    <property type="entry name" value="G_PROTEIN_RECEP_F1_2"/>
    <property type="match status" value="1"/>
</dbReference>
<proteinExistence type="predicted"/>
<evidence type="ECO:0000256" key="2">
    <source>
        <dbReference type="ARBA" id="ARBA00022692"/>
    </source>
</evidence>
<dbReference type="PRINTS" id="PR00237">
    <property type="entry name" value="GPCRRHODOPSN"/>
</dbReference>
<name>A0AAV2H9F2_LYMST</name>
<keyword evidence="2 5" id="KW-0812">Transmembrane</keyword>
<organism evidence="7 8">
    <name type="scientific">Lymnaea stagnalis</name>
    <name type="common">Great pond snail</name>
    <name type="synonym">Helix stagnalis</name>
    <dbReference type="NCBI Taxonomy" id="6523"/>
    <lineage>
        <taxon>Eukaryota</taxon>
        <taxon>Metazoa</taxon>
        <taxon>Spiralia</taxon>
        <taxon>Lophotrochozoa</taxon>
        <taxon>Mollusca</taxon>
        <taxon>Gastropoda</taxon>
        <taxon>Heterobranchia</taxon>
        <taxon>Euthyneura</taxon>
        <taxon>Panpulmonata</taxon>
        <taxon>Hygrophila</taxon>
        <taxon>Lymnaeoidea</taxon>
        <taxon>Lymnaeidae</taxon>
        <taxon>Lymnaea</taxon>
    </lineage>
</organism>
<comment type="caution">
    <text evidence="7">The sequence shown here is derived from an EMBL/GenBank/DDBJ whole genome shotgun (WGS) entry which is preliminary data.</text>
</comment>
<feature type="domain" description="G-protein coupled receptors family 1 profile" evidence="6">
    <location>
        <begin position="28"/>
        <end position="300"/>
    </location>
</feature>
<dbReference type="PANTHER" id="PTHR46641:SF2">
    <property type="entry name" value="FMRFAMIDE RECEPTOR"/>
    <property type="match status" value="1"/>
</dbReference>
<comment type="subcellular location">
    <subcellularLocation>
        <location evidence="1">Membrane</location>
    </subcellularLocation>
</comment>
<feature type="transmembrane region" description="Helical" evidence="5">
    <location>
        <begin position="130"/>
        <end position="148"/>
    </location>
</feature>
<dbReference type="SUPFAM" id="SSF81321">
    <property type="entry name" value="Family A G protein-coupled receptor-like"/>
    <property type="match status" value="1"/>
</dbReference>
<feature type="non-terminal residue" evidence="7">
    <location>
        <position position="308"/>
    </location>
</feature>
<accession>A0AAV2H9F2</accession>
<evidence type="ECO:0000256" key="5">
    <source>
        <dbReference type="SAM" id="Phobius"/>
    </source>
</evidence>
<dbReference type="InterPro" id="IPR000276">
    <property type="entry name" value="GPCR_Rhodpsn"/>
</dbReference>
<feature type="transmembrane region" description="Helical" evidence="5">
    <location>
        <begin position="12"/>
        <end position="35"/>
    </location>
</feature>
<dbReference type="GO" id="GO:0004930">
    <property type="term" value="F:G protein-coupled receptor activity"/>
    <property type="evidence" value="ECO:0007669"/>
    <property type="project" value="InterPro"/>
</dbReference>